<accession>A0ABR5VKS7</accession>
<evidence type="ECO:0008006" key="4">
    <source>
        <dbReference type="Google" id="ProtNLM"/>
    </source>
</evidence>
<feature type="compositionally biased region" description="Basic and acidic residues" evidence="1">
    <location>
        <begin position="35"/>
        <end position="46"/>
    </location>
</feature>
<evidence type="ECO:0000256" key="1">
    <source>
        <dbReference type="SAM" id="MobiDB-lite"/>
    </source>
</evidence>
<dbReference type="EMBL" id="LSYU01000024">
    <property type="protein sequence ID" value="KXX66119.1"/>
    <property type="molecule type" value="Genomic_DNA"/>
</dbReference>
<feature type="region of interest" description="Disordered" evidence="1">
    <location>
        <begin position="35"/>
        <end position="95"/>
    </location>
</feature>
<proteinExistence type="predicted"/>
<organism evidence="2 3">
    <name type="scientific">Marichromatium gracile</name>
    <name type="common">Chromatium gracile</name>
    <dbReference type="NCBI Taxonomy" id="1048"/>
    <lineage>
        <taxon>Bacteria</taxon>
        <taxon>Pseudomonadati</taxon>
        <taxon>Pseudomonadota</taxon>
        <taxon>Gammaproteobacteria</taxon>
        <taxon>Chromatiales</taxon>
        <taxon>Chromatiaceae</taxon>
        <taxon>Marichromatium</taxon>
    </lineage>
</organism>
<evidence type="ECO:0000313" key="2">
    <source>
        <dbReference type="EMBL" id="KXX66119.1"/>
    </source>
</evidence>
<sequence>MTRGLQAMLNRTASLTVSLGLLGPGVRGALRVKATETARQRHDVERPVQAVAGPRDRSRSMSRSRRRAGEAGRDVSNIQQAHAHPRRLADHQRFG</sequence>
<comment type="caution">
    <text evidence="2">The sequence shown here is derived from an EMBL/GenBank/DDBJ whole genome shotgun (WGS) entry which is preliminary data.</text>
</comment>
<gene>
    <name evidence="2" type="ORF">AY586_06960</name>
</gene>
<keyword evidence="3" id="KW-1185">Reference proteome</keyword>
<evidence type="ECO:0000313" key="3">
    <source>
        <dbReference type="Proteomes" id="UP000075766"/>
    </source>
</evidence>
<protein>
    <recommendedName>
        <fullName evidence="4">Secreted protein</fullName>
    </recommendedName>
</protein>
<reference evidence="2 3" key="1">
    <citation type="submission" date="2016-02" db="EMBL/GenBank/DDBJ databases">
        <title>Genome sequence of Marichromatium gracile YL-28, a purple sulfur bacterium.</title>
        <authorList>
            <person name="Zhao C."/>
            <person name="Hong X."/>
            <person name="Chen S."/>
            <person name="Yang S."/>
        </authorList>
    </citation>
    <scope>NUCLEOTIDE SEQUENCE [LARGE SCALE GENOMIC DNA]</scope>
    <source>
        <strain evidence="2 3">YL28</strain>
    </source>
</reference>
<dbReference type="Proteomes" id="UP000075766">
    <property type="component" value="Unassembled WGS sequence"/>
</dbReference>
<name>A0ABR5VKS7_MARGR</name>